<reference evidence="3" key="1">
    <citation type="journal article" date="2020" name="Phytopathology">
        <title>Genome Sequence Resources of Colletotrichum truncatum, C. plurivorum, C. musicola, and C. sojae: Four Species Pathogenic to Soybean (Glycine max).</title>
        <authorList>
            <person name="Rogerio F."/>
            <person name="Boufleur T.R."/>
            <person name="Ciampi-Guillardi M."/>
            <person name="Sukno S.A."/>
            <person name="Thon M.R."/>
            <person name="Massola Junior N.S."/>
            <person name="Baroncelli R."/>
        </authorList>
    </citation>
    <scope>NUCLEOTIDE SEQUENCE</scope>
    <source>
        <strain evidence="3">LFN0074</strain>
    </source>
</reference>
<dbReference type="Proteomes" id="UP000639643">
    <property type="component" value="Unassembled WGS sequence"/>
</dbReference>
<sequence length="284" mass="29319">MSTTAIPEPWSLKGKSALVTGGSRGIGRAVALYLVRKGVSRIAITYASSATAADDVVAECLSLGATHAVALRADALEPASWPAVVKASLAKLETPRLDVLVNNAVLTNENDYKPIAQTTAEDFSKVMVANVYGPLATTVAFLEQHAAGEGKAAGRVINISSQAAREPNPDPLITYSASKAALDSYTRSLAVSFSAEKGVTFNTAVVGPTATDSLLKALSVFPREFGEGLKAQATVAHRLGEVEDIARIVGFLASDESGWVNGAAVSANGGARGLLAALGEGPWR</sequence>
<dbReference type="PANTHER" id="PTHR48107:SF7">
    <property type="entry name" value="RE15974P"/>
    <property type="match status" value="1"/>
</dbReference>
<organism evidence="3 4">
    <name type="scientific">Colletotrichum musicola</name>
    <dbReference type="NCBI Taxonomy" id="2175873"/>
    <lineage>
        <taxon>Eukaryota</taxon>
        <taxon>Fungi</taxon>
        <taxon>Dikarya</taxon>
        <taxon>Ascomycota</taxon>
        <taxon>Pezizomycotina</taxon>
        <taxon>Sordariomycetes</taxon>
        <taxon>Hypocreomycetidae</taxon>
        <taxon>Glomerellales</taxon>
        <taxon>Glomerellaceae</taxon>
        <taxon>Colletotrichum</taxon>
        <taxon>Colletotrichum orchidearum species complex</taxon>
    </lineage>
</organism>
<dbReference type="Gene3D" id="3.40.50.720">
    <property type="entry name" value="NAD(P)-binding Rossmann-like Domain"/>
    <property type="match status" value="1"/>
</dbReference>
<dbReference type="InterPro" id="IPR036291">
    <property type="entry name" value="NAD(P)-bd_dom_sf"/>
</dbReference>
<evidence type="ECO:0000256" key="1">
    <source>
        <dbReference type="ARBA" id="ARBA00006484"/>
    </source>
</evidence>
<keyword evidence="4" id="KW-1185">Reference proteome</keyword>
<dbReference type="Pfam" id="PF13561">
    <property type="entry name" value="adh_short_C2"/>
    <property type="match status" value="1"/>
</dbReference>
<evidence type="ECO:0000256" key="2">
    <source>
        <dbReference type="ARBA" id="ARBA00023002"/>
    </source>
</evidence>
<name>A0A8H6KCG2_9PEZI</name>
<dbReference type="PRINTS" id="PR00081">
    <property type="entry name" value="GDHRDH"/>
</dbReference>
<dbReference type="PRINTS" id="PR00080">
    <property type="entry name" value="SDRFAMILY"/>
</dbReference>
<protein>
    <submittedName>
        <fullName evidence="3">Short-chain dehydrogenase reductase sdr</fullName>
    </submittedName>
</protein>
<dbReference type="EMBL" id="WIGM01000337">
    <property type="protein sequence ID" value="KAF6828471.1"/>
    <property type="molecule type" value="Genomic_DNA"/>
</dbReference>
<accession>A0A8H6KCG2</accession>
<proteinExistence type="inferred from homology"/>
<evidence type="ECO:0000313" key="3">
    <source>
        <dbReference type="EMBL" id="KAF6828471.1"/>
    </source>
</evidence>
<dbReference type="PANTHER" id="PTHR48107">
    <property type="entry name" value="NADPH-DEPENDENT ALDEHYDE REDUCTASE-LIKE PROTEIN, CHLOROPLASTIC-RELATED"/>
    <property type="match status" value="1"/>
</dbReference>
<comment type="caution">
    <text evidence="3">The sequence shown here is derived from an EMBL/GenBank/DDBJ whole genome shotgun (WGS) entry which is preliminary data.</text>
</comment>
<dbReference type="SUPFAM" id="SSF51735">
    <property type="entry name" value="NAD(P)-binding Rossmann-fold domains"/>
    <property type="match status" value="1"/>
</dbReference>
<keyword evidence="2" id="KW-0560">Oxidoreductase</keyword>
<dbReference type="OrthoDB" id="47007at2759"/>
<gene>
    <name evidence="3" type="ORF">CMUS01_08570</name>
</gene>
<comment type="similarity">
    <text evidence="1">Belongs to the short-chain dehydrogenases/reductases (SDR) family.</text>
</comment>
<dbReference type="GO" id="GO:0016614">
    <property type="term" value="F:oxidoreductase activity, acting on CH-OH group of donors"/>
    <property type="evidence" value="ECO:0007669"/>
    <property type="project" value="UniProtKB-ARBA"/>
</dbReference>
<dbReference type="InterPro" id="IPR002347">
    <property type="entry name" value="SDR_fam"/>
</dbReference>
<dbReference type="AlphaFoldDB" id="A0A8H6KCG2"/>
<evidence type="ECO:0000313" key="4">
    <source>
        <dbReference type="Proteomes" id="UP000639643"/>
    </source>
</evidence>